<dbReference type="InterPro" id="IPR027417">
    <property type="entry name" value="P-loop_NTPase"/>
</dbReference>
<dbReference type="EMBL" id="ADKM02000094">
    <property type="protein sequence ID" value="EGC02436.1"/>
    <property type="molecule type" value="Genomic_DNA"/>
</dbReference>
<dbReference type="STRING" id="246199.CUS_5196"/>
<evidence type="ECO:0000313" key="2">
    <source>
        <dbReference type="Proteomes" id="UP000004259"/>
    </source>
</evidence>
<accession>E9SE40</accession>
<dbReference type="eggNOG" id="COG3063">
    <property type="taxonomic scope" value="Bacteria"/>
</dbReference>
<sequence>MNCDIKTVIAILYKQLVSSSVGTYQALVDMLFKSYFNDPTSPEYDRSEPSKLNKGTRTLSSNITDFYVRKDKSVLLGDIKGMLKYILDKPQLHVSFFDLIINDPLISKPYKKQFALNNTREYSDDEHLAEVFYTAVTIAAYRPYYKADKNWYADYYYDPNSNSEGLFSKAKPKAPPKYFTGREKELEELHALMQSDGKVFLTGVAGVGKSELVRTYAQKYASEYAHIGYYNYNEYHNGIADIIANVLPNMAFIRSDIEALYEENLELLSAFGKNLLLIIDNYNVPADRDSKLPDLLELECDVIFISYSHYDDDFTVYDLTEFRTFRESYDLIKQFYPFDENDSDVKFKMHRLALITDKYPFSLELCARSMKRGTDTPDTCADALVGGIKNMKARIPANKDRKPKTDTHYRHIESLFRKADLTVTDKYVLSYMRFMPESGVPKMLFQKLTRLIDFTEIDKLIDLGFIHDNSDGTISITSIVRKLVEADYKINPEEMLAFGETLFSTDTSEAPKEVLAEIADRISPLKYLTMIESDVFVAYHLLFQFYFKIESNFSTDMAMSCLAMNYNKNIFKHRLLYQADKAQFFERFKDSENFDLIKQTLEKTETNPRWHAHEDGKEPPSDPLIKSFIVSEEDDAEIFGLNDE</sequence>
<organism evidence="1 2">
    <name type="scientific">Ruminococcus albus 8</name>
    <dbReference type="NCBI Taxonomy" id="246199"/>
    <lineage>
        <taxon>Bacteria</taxon>
        <taxon>Bacillati</taxon>
        <taxon>Bacillota</taxon>
        <taxon>Clostridia</taxon>
        <taxon>Eubacteriales</taxon>
        <taxon>Oscillospiraceae</taxon>
        <taxon>Ruminococcus</taxon>
    </lineage>
</organism>
<protein>
    <recommendedName>
        <fullName evidence="3">ATP-binding protein</fullName>
    </recommendedName>
</protein>
<keyword evidence="2" id="KW-1185">Reference proteome</keyword>
<comment type="caution">
    <text evidence="1">The sequence shown here is derived from an EMBL/GenBank/DDBJ whole genome shotgun (WGS) entry which is preliminary data.</text>
</comment>
<dbReference type="SUPFAM" id="SSF52540">
    <property type="entry name" value="P-loop containing nucleoside triphosphate hydrolases"/>
    <property type="match status" value="1"/>
</dbReference>
<evidence type="ECO:0000313" key="1">
    <source>
        <dbReference type="EMBL" id="EGC02436.1"/>
    </source>
</evidence>
<gene>
    <name evidence="1" type="ORF">CUS_5196</name>
</gene>
<dbReference type="AlphaFoldDB" id="E9SE40"/>
<reference evidence="1 2" key="1">
    <citation type="submission" date="2011-02" db="EMBL/GenBank/DDBJ databases">
        <authorList>
            <person name="Nelson K.E."/>
            <person name="Sutton G."/>
            <person name="Torralba M."/>
            <person name="Durkin S."/>
            <person name="Harkins D."/>
            <person name="Montgomery R."/>
            <person name="Ziemer C."/>
            <person name="Klaassens E."/>
            <person name="Ocuiv P."/>
            <person name="Morrison M."/>
        </authorList>
    </citation>
    <scope>NUCLEOTIDE SEQUENCE [LARGE SCALE GENOMIC DNA]</scope>
    <source>
        <strain evidence="1 2">8</strain>
    </source>
</reference>
<name>E9SE40_RUMAL</name>
<dbReference type="RefSeq" id="WP_002850931.1">
    <property type="nucleotide sequence ID" value="NZ_ADKM02000094.1"/>
</dbReference>
<proteinExistence type="predicted"/>
<dbReference type="Gene3D" id="3.40.50.300">
    <property type="entry name" value="P-loop containing nucleotide triphosphate hydrolases"/>
    <property type="match status" value="1"/>
</dbReference>
<dbReference type="Proteomes" id="UP000004259">
    <property type="component" value="Unassembled WGS sequence"/>
</dbReference>
<evidence type="ECO:0008006" key="3">
    <source>
        <dbReference type="Google" id="ProtNLM"/>
    </source>
</evidence>
<dbReference type="OrthoDB" id="9786073at2"/>